<evidence type="ECO:0000259" key="1">
    <source>
        <dbReference type="PROSITE" id="PS51186"/>
    </source>
</evidence>
<dbReference type="GO" id="GO:0016747">
    <property type="term" value="F:acyltransferase activity, transferring groups other than amino-acyl groups"/>
    <property type="evidence" value="ECO:0007669"/>
    <property type="project" value="InterPro"/>
</dbReference>
<accession>M2P7A8</accession>
<gene>
    <name evidence="2" type="ORF">HMPREF9943_01585</name>
</gene>
<dbReference type="Pfam" id="PF00583">
    <property type="entry name" value="Acetyltransf_1"/>
    <property type="match status" value="1"/>
</dbReference>
<organism evidence="2 3">
    <name type="scientific">Eggerthia catenaformis OT 569 = DSM 20559</name>
    <dbReference type="NCBI Taxonomy" id="999415"/>
    <lineage>
        <taxon>Bacteria</taxon>
        <taxon>Bacillati</taxon>
        <taxon>Bacillota</taxon>
        <taxon>Erysipelotrichia</taxon>
        <taxon>Erysipelotrichales</taxon>
        <taxon>Coprobacillaceae</taxon>
        <taxon>Eggerthia</taxon>
    </lineage>
</organism>
<dbReference type="BioCyc" id="ECAT999415-HMP:GTTI-1640-MONOMER"/>
<proteinExistence type="predicted"/>
<keyword evidence="3" id="KW-1185">Reference proteome</keyword>
<dbReference type="PROSITE" id="PS51186">
    <property type="entry name" value="GNAT"/>
    <property type="match status" value="1"/>
</dbReference>
<dbReference type="eggNOG" id="COG0456">
    <property type="taxonomic scope" value="Bacteria"/>
</dbReference>
<dbReference type="STRING" id="999415.HMPREF9943_01585"/>
<comment type="caution">
    <text evidence="2">The sequence shown here is derived from an EMBL/GenBank/DDBJ whole genome shotgun (WGS) entry which is preliminary data.</text>
</comment>
<dbReference type="AlphaFoldDB" id="M2P7A8"/>
<dbReference type="Proteomes" id="UP000011758">
    <property type="component" value="Unassembled WGS sequence"/>
</dbReference>
<dbReference type="InterPro" id="IPR016181">
    <property type="entry name" value="Acyl_CoA_acyltransferase"/>
</dbReference>
<protein>
    <recommendedName>
        <fullName evidence="1">N-acetyltransferase domain-containing protein</fullName>
    </recommendedName>
</protein>
<dbReference type="SUPFAM" id="SSF55729">
    <property type="entry name" value="Acyl-CoA N-acyltransferases (Nat)"/>
    <property type="match status" value="1"/>
</dbReference>
<reference evidence="2 3" key="1">
    <citation type="submission" date="2013-02" db="EMBL/GenBank/DDBJ databases">
        <title>The Genome Sequence of Lactobacillus catenaformis F0143.</title>
        <authorList>
            <consortium name="The Broad Institute Genome Sequencing Platform"/>
            <person name="Earl A."/>
            <person name="Ward D."/>
            <person name="Feldgarden M."/>
            <person name="Gevers D."/>
            <person name="Izard J."/>
            <person name="Blanton J.M."/>
            <person name="Mathney J."/>
            <person name="Dewhirst F.E."/>
            <person name="Young S.K."/>
            <person name="Zeng Q."/>
            <person name="Gargeya S."/>
            <person name="Fitzgerald M."/>
            <person name="Haas B."/>
            <person name="Abouelleil A."/>
            <person name="Alvarado L."/>
            <person name="Arachchi H.M."/>
            <person name="Berlin A."/>
            <person name="Chapman S.B."/>
            <person name="Gearin G."/>
            <person name="Goldberg J."/>
            <person name="Griggs A."/>
            <person name="Gujja S."/>
            <person name="Hansen M."/>
            <person name="Heiman D."/>
            <person name="Howarth C."/>
            <person name="Larimer J."/>
            <person name="Lui A."/>
            <person name="MacDonald P.J.P."/>
            <person name="McCowen C."/>
            <person name="Montmayeur A."/>
            <person name="Murphy C."/>
            <person name="Neiman D."/>
            <person name="Pearson M."/>
            <person name="Priest M."/>
            <person name="Roberts A."/>
            <person name="Saif S."/>
            <person name="Shea T."/>
            <person name="Sisk P."/>
            <person name="Stolte C."/>
            <person name="Sykes S."/>
            <person name="Wortman J."/>
            <person name="Nusbaum C."/>
            <person name="Birren B."/>
        </authorList>
    </citation>
    <scope>NUCLEOTIDE SEQUENCE [LARGE SCALE GENOMIC DNA]</scope>
    <source>
        <strain evidence="2 3">OT 569</strain>
    </source>
</reference>
<dbReference type="EMBL" id="AGEJ01000024">
    <property type="protein sequence ID" value="EMD16182.1"/>
    <property type="molecule type" value="Genomic_DNA"/>
</dbReference>
<evidence type="ECO:0000313" key="3">
    <source>
        <dbReference type="Proteomes" id="UP000011758"/>
    </source>
</evidence>
<dbReference type="RefSeq" id="WP_004803828.1">
    <property type="nucleotide sequence ID" value="NZ_KB446649.1"/>
</dbReference>
<feature type="domain" description="N-acetyltransferase" evidence="1">
    <location>
        <begin position="2"/>
        <end position="147"/>
    </location>
</feature>
<name>M2P7A8_9FIRM</name>
<sequence length="180" mass="21111">MIHLQTLTSAEDLAFFEKVNLLFPEEERFEIKEFLDAQDKGLLNIYKIVADCPIGFSVISVDEEAVFIFYLAFDKEFQSQGYGSEVLNTYKELFKDKQLILEVEKVDNKTPFESLRMRRRRFYLKNHFHLSHYETHFKGVDFQVMCTGKDLKVQSFKSILSALSQMGYIPALTQLKVQKK</sequence>
<dbReference type="OrthoDB" id="9127144at2"/>
<dbReference type="InterPro" id="IPR000182">
    <property type="entry name" value="GNAT_dom"/>
</dbReference>
<dbReference type="Gene3D" id="3.40.630.30">
    <property type="match status" value="1"/>
</dbReference>
<evidence type="ECO:0000313" key="2">
    <source>
        <dbReference type="EMBL" id="EMD16182.1"/>
    </source>
</evidence>